<evidence type="ECO:0000256" key="4">
    <source>
        <dbReference type="SAM" id="SignalP"/>
    </source>
</evidence>
<dbReference type="Pfam" id="PF12969">
    <property type="entry name" value="DUF3857"/>
    <property type="match status" value="1"/>
</dbReference>
<feature type="chain" id="PRO_5031028883" evidence="4">
    <location>
        <begin position="22"/>
        <end position="930"/>
    </location>
</feature>
<evidence type="ECO:0000313" key="7">
    <source>
        <dbReference type="Proteomes" id="UP000537161"/>
    </source>
</evidence>
<dbReference type="InterPro" id="IPR013105">
    <property type="entry name" value="TPR_2"/>
</dbReference>
<keyword evidence="6" id="KW-0378">Hydrolase</keyword>
<keyword evidence="6" id="KW-0645">Protease</keyword>
<evidence type="ECO:0000256" key="2">
    <source>
        <dbReference type="ARBA" id="ARBA00022803"/>
    </source>
</evidence>
<proteinExistence type="predicted"/>
<dbReference type="Pfam" id="PF13181">
    <property type="entry name" value="TPR_8"/>
    <property type="match status" value="1"/>
</dbReference>
<dbReference type="GO" id="GO:0006508">
    <property type="term" value="P:proteolysis"/>
    <property type="evidence" value="ECO:0007669"/>
    <property type="project" value="UniProtKB-KW"/>
</dbReference>
<keyword evidence="1" id="KW-0677">Repeat</keyword>
<dbReference type="Gene3D" id="3.10.620.30">
    <property type="match status" value="1"/>
</dbReference>
<dbReference type="InterPro" id="IPR011990">
    <property type="entry name" value="TPR-like_helical_dom_sf"/>
</dbReference>
<dbReference type="Pfam" id="PF07719">
    <property type="entry name" value="TPR_2"/>
    <property type="match status" value="1"/>
</dbReference>
<evidence type="ECO:0000313" key="6">
    <source>
        <dbReference type="EMBL" id="MBB5705344.1"/>
    </source>
</evidence>
<reference evidence="6 7" key="1">
    <citation type="submission" date="2020-08" db="EMBL/GenBank/DDBJ databases">
        <title>Genomic Encyclopedia of Type Strains, Phase IV (KMG-IV): sequencing the most valuable type-strain genomes for metagenomic binning, comparative biology and taxonomic classification.</title>
        <authorList>
            <person name="Goeker M."/>
        </authorList>
    </citation>
    <scope>NUCLEOTIDE SEQUENCE [LARGE SCALE GENOMIC DNA]</scope>
    <source>
        <strain evidence="6 7">DSM 27163</strain>
    </source>
</reference>
<protein>
    <submittedName>
        <fullName evidence="6">Tetratricopeptide (TPR) repeat protein/transglutaminase-like putative cysteine protease</fullName>
    </submittedName>
</protein>
<evidence type="ECO:0000256" key="3">
    <source>
        <dbReference type="PROSITE-ProRule" id="PRU00339"/>
    </source>
</evidence>
<dbReference type="SMART" id="SM00028">
    <property type="entry name" value="TPR"/>
    <property type="match status" value="3"/>
</dbReference>
<dbReference type="InterPro" id="IPR024618">
    <property type="entry name" value="DUF3857"/>
</dbReference>
<feature type="repeat" description="TPR" evidence="3">
    <location>
        <begin position="852"/>
        <end position="885"/>
    </location>
</feature>
<dbReference type="InterPro" id="IPR050498">
    <property type="entry name" value="Ycf3"/>
</dbReference>
<dbReference type="RefSeq" id="WP_184095252.1">
    <property type="nucleotide sequence ID" value="NZ_JACIJH010000001.1"/>
</dbReference>
<evidence type="ECO:0000259" key="5">
    <source>
        <dbReference type="Pfam" id="PF12969"/>
    </source>
</evidence>
<dbReference type="Gene3D" id="1.25.40.10">
    <property type="entry name" value="Tetratricopeptide repeat domain"/>
    <property type="match status" value="2"/>
</dbReference>
<comment type="caution">
    <text evidence="6">The sequence shown here is derived from an EMBL/GenBank/DDBJ whole genome shotgun (WGS) entry which is preliminary data.</text>
</comment>
<organism evidence="6 7">
    <name type="scientific">Sphingopyxis panaciterrulae</name>
    <dbReference type="NCBI Taxonomy" id="462372"/>
    <lineage>
        <taxon>Bacteria</taxon>
        <taxon>Pseudomonadati</taxon>
        <taxon>Pseudomonadota</taxon>
        <taxon>Alphaproteobacteria</taxon>
        <taxon>Sphingomonadales</taxon>
        <taxon>Sphingomonadaceae</taxon>
        <taxon>Sphingopyxis</taxon>
    </lineage>
</organism>
<accession>A0A7W9EPD5</accession>
<dbReference type="PROSITE" id="PS50005">
    <property type="entry name" value="TPR"/>
    <property type="match status" value="1"/>
</dbReference>
<dbReference type="AlphaFoldDB" id="A0A7W9EPD5"/>
<feature type="signal peptide" evidence="4">
    <location>
        <begin position="1"/>
        <end position="21"/>
    </location>
</feature>
<dbReference type="Gene3D" id="2.60.40.3140">
    <property type="match status" value="1"/>
</dbReference>
<evidence type="ECO:0000256" key="1">
    <source>
        <dbReference type="ARBA" id="ARBA00022737"/>
    </source>
</evidence>
<dbReference type="GO" id="GO:0008233">
    <property type="term" value="F:peptidase activity"/>
    <property type="evidence" value="ECO:0007669"/>
    <property type="project" value="UniProtKB-KW"/>
</dbReference>
<name>A0A7W9EPD5_9SPHN</name>
<dbReference type="InterPro" id="IPR019734">
    <property type="entry name" value="TPR_rpt"/>
</dbReference>
<gene>
    <name evidence="6" type="ORF">FHR21_000669</name>
</gene>
<dbReference type="SUPFAM" id="SSF54001">
    <property type="entry name" value="Cysteine proteinases"/>
    <property type="match status" value="1"/>
</dbReference>
<dbReference type="InterPro" id="IPR038765">
    <property type="entry name" value="Papain-like_cys_pep_sf"/>
</dbReference>
<keyword evidence="4" id="KW-0732">Signal</keyword>
<dbReference type="PANTHER" id="PTHR44858:SF1">
    <property type="entry name" value="UDP-N-ACETYLGLUCOSAMINE--PEPTIDE N-ACETYLGLUCOSAMINYLTRANSFERASE SPINDLY-RELATED"/>
    <property type="match status" value="1"/>
</dbReference>
<feature type="domain" description="DUF3857" evidence="5">
    <location>
        <begin position="67"/>
        <end position="223"/>
    </location>
</feature>
<dbReference type="PANTHER" id="PTHR44858">
    <property type="entry name" value="TETRATRICOPEPTIDE REPEAT PROTEIN 6"/>
    <property type="match status" value="1"/>
</dbReference>
<dbReference type="SUPFAM" id="SSF48452">
    <property type="entry name" value="TPR-like"/>
    <property type="match status" value="1"/>
</dbReference>
<dbReference type="EMBL" id="JACIJH010000001">
    <property type="protein sequence ID" value="MBB5705344.1"/>
    <property type="molecule type" value="Genomic_DNA"/>
</dbReference>
<keyword evidence="2 3" id="KW-0802">TPR repeat</keyword>
<keyword evidence="7" id="KW-1185">Reference proteome</keyword>
<dbReference type="Proteomes" id="UP000537161">
    <property type="component" value="Unassembled WGS sequence"/>
</dbReference>
<sequence length="930" mass="101077">MRYGAYFLAAPAVVFAMPAVAAEAPIYAAPAAWVTVNKAPLTDDGADARPWLLADRQVLIEGDKRSTFTDTAFRIRSAEMLRNWSDMSFEWQPDRDDLIVHGIQIIRDGKPIDLLAQGLKLNVLQREKDFEQRAIDGRLTATAPIEDLRVGDTVRFSTTLVERTAVMKGNGEALIDLPAEPAPIAAGSVRVLWPKDLPVKWKAFGKGIAPVESDRNGYRILTQSHPLVKQEEMPEDAPLRFRRPPGLEFSTFASWADLSRTIAPLYATAGTIKDGGPLAAEIDRIAARTSDPRARADAALRVVQNEVRYLYRGMENGNYVPQAPETTWSLRYGDCKAKTLLLLAMLDRLGIAARPALVSSVFGDLLQDRLPTLGAFDHVIVEATIDGTDYWLDGTTAGTHIEDLADVPPFGFALPLTAEGHDIAALPVRRPERPQIAVAIDYDQSAGTAFPPLFDLSFTVRGAMMAPLVTLKAQAKPDQLRDFTQGALGNFTNNGAIYSRSIEVDEAKGLATIHAKGIGNLWWNRDEERPYLAIEGMVGDFNVDIDRSRPAWRDIPVATGNPMLMEYRFSLTLPQGAAFTTEGDAQTDREIAGFVLRRDAQLGGNRLTDVESVWTKGVELPASALPAARAEAAALKKSEFRVRAPAGYPSRVEEIARARKEKRLAPLLAAYQKAIDDDPDEANNYLNRAAFNRGIFDYKAAIADYDAAIARAPTADSYQQRAGLKAALGDDAAALADVEEALKLDPGSEDALAQKVGLLAELGRTGEALAMADEQMAGAKDKRGWISLKADALGKAGRASEGAALLAEALTERPGDPGLLNELCWLRGTREIQLDIALKDCTRAIELSDNAAAVLDSRAMVYFRLGRLDEARADLDAALKLSPGLPASLYMRGIIRGRADDKVGALADLALARIQSGEIDKTYAKYGIKP</sequence>